<dbReference type="SUPFAM" id="SSF46785">
    <property type="entry name" value="Winged helix' DNA-binding domain"/>
    <property type="match status" value="1"/>
</dbReference>
<comment type="caution">
    <text evidence="6">The sequence shown here is derived from an EMBL/GenBank/DDBJ whole genome shotgun (WGS) entry which is preliminary data.</text>
</comment>
<dbReference type="Proteomes" id="UP000176101">
    <property type="component" value="Unassembled WGS sequence"/>
</dbReference>
<dbReference type="InterPro" id="IPR036390">
    <property type="entry name" value="WH_DNA-bd_sf"/>
</dbReference>
<dbReference type="InterPro" id="IPR018356">
    <property type="entry name" value="Tscrpt_reg_HTH_DeoR_CS"/>
</dbReference>
<feature type="domain" description="HTH deoR-type" evidence="5">
    <location>
        <begin position="4"/>
        <end position="62"/>
    </location>
</feature>
<dbReference type="InterPro" id="IPR036388">
    <property type="entry name" value="WH-like_DNA-bd_sf"/>
</dbReference>
<dbReference type="InterPro" id="IPR028349">
    <property type="entry name" value="PafC-like"/>
</dbReference>
<dbReference type="InterPro" id="IPR013196">
    <property type="entry name" value="HTH_11"/>
</dbReference>
<evidence type="ECO:0000256" key="4">
    <source>
        <dbReference type="SAM" id="MobiDB-lite"/>
    </source>
</evidence>
<dbReference type="InterPro" id="IPR051534">
    <property type="entry name" value="CBASS_pafABC_assoc_protein"/>
</dbReference>
<dbReference type="OrthoDB" id="3616433at2"/>
<gene>
    <name evidence="6" type="ORF">AN216_03065</name>
</gene>
<dbReference type="InterPro" id="IPR026881">
    <property type="entry name" value="WYL_dom"/>
</dbReference>
<dbReference type="Pfam" id="PF13280">
    <property type="entry name" value="WYL"/>
    <property type="match status" value="1"/>
</dbReference>
<dbReference type="PIRSF" id="PIRSF016838">
    <property type="entry name" value="PafC"/>
    <property type="match status" value="1"/>
</dbReference>
<dbReference type="Pfam" id="PF08279">
    <property type="entry name" value="HTH_11"/>
    <property type="match status" value="1"/>
</dbReference>
<feature type="region of interest" description="Disordered" evidence="4">
    <location>
        <begin position="320"/>
        <end position="342"/>
    </location>
</feature>
<sequence length="342" mass="36669">MEGPGARLLTLLSLLRSGRPRSGRELAARLAASPRTVRRDLDRLRDLGYPVESARGTGGGYRLLTGEGVPPLPLSQDEAVALTVGLRHAAAYEDGSAGPASDALTGIEQLLPARVRTRVRAVLATTEAVPRTDEPADLGVFGQLAAAARLRSLVRFDYTAADGRESDRHVEPYQQVLLAHRWYLHAWDLDRADWRAFRVDRIRRVVVPGTTFTPRPLPERTAAFPRRASPAGAAAETAGAAAAPAGSVLFLAARSTVAPRLAAAAGVLEAVTEDRCRYVTAPDDWDWLAGVLAAVDEPYVVESPPELVRATRRLADRARNAAQATGAIRPRTAYGANPDSSQ</sequence>
<protein>
    <recommendedName>
        <fullName evidence="5">HTH deoR-type domain-containing protein</fullName>
    </recommendedName>
</protein>
<evidence type="ECO:0000259" key="5">
    <source>
        <dbReference type="PROSITE" id="PS51000"/>
    </source>
</evidence>
<evidence type="ECO:0000256" key="3">
    <source>
        <dbReference type="ARBA" id="ARBA00023163"/>
    </source>
</evidence>
<evidence type="ECO:0000256" key="2">
    <source>
        <dbReference type="ARBA" id="ARBA00023125"/>
    </source>
</evidence>
<proteinExistence type="predicted"/>
<reference evidence="6 7" key="1">
    <citation type="journal article" date="2016" name="Front. Microbiol.">
        <title>Comparative Genomics Analysis of Streptomyces Species Reveals Their Adaptation to the Marine Environment and Their Diversity at the Genomic Level.</title>
        <authorList>
            <person name="Tian X."/>
            <person name="Zhang Z."/>
            <person name="Yang T."/>
            <person name="Chen M."/>
            <person name="Li J."/>
            <person name="Chen F."/>
            <person name="Yang J."/>
            <person name="Li W."/>
            <person name="Zhang B."/>
            <person name="Zhang Z."/>
            <person name="Wu J."/>
            <person name="Zhang C."/>
            <person name="Long L."/>
            <person name="Xiao J."/>
        </authorList>
    </citation>
    <scope>NUCLEOTIDE SEQUENCE [LARGE SCALE GENOMIC DNA]</scope>
    <source>
        <strain evidence="6 7">SCSIO 02100</strain>
    </source>
</reference>
<evidence type="ECO:0000256" key="1">
    <source>
        <dbReference type="ARBA" id="ARBA00023015"/>
    </source>
</evidence>
<dbReference type="AlphaFoldDB" id="A0A1E7KNH3"/>
<dbReference type="GO" id="GO:0003700">
    <property type="term" value="F:DNA-binding transcription factor activity"/>
    <property type="evidence" value="ECO:0007669"/>
    <property type="project" value="InterPro"/>
</dbReference>
<dbReference type="PANTHER" id="PTHR34580">
    <property type="match status" value="1"/>
</dbReference>
<dbReference type="PROSITE" id="PS00894">
    <property type="entry name" value="HTH_DEOR_1"/>
    <property type="match status" value="1"/>
</dbReference>
<evidence type="ECO:0000313" key="7">
    <source>
        <dbReference type="Proteomes" id="UP000176101"/>
    </source>
</evidence>
<keyword evidence="3" id="KW-0804">Transcription</keyword>
<keyword evidence="1" id="KW-0805">Transcription regulation</keyword>
<accession>A0A1E7KNH3</accession>
<dbReference type="Gene3D" id="1.10.10.10">
    <property type="entry name" value="Winged helix-like DNA-binding domain superfamily/Winged helix DNA-binding domain"/>
    <property type="match status" value="1"/>
</dbReference>
<dbReference type="STRING" id="1075402.AN216_03065"/>
<evidence type="ECO:0000313" key="6">
    <source>
        <dbReference type="EMBL" id="OEV05460.1"/>
    </source>
</evidence>
<dbReference type="GO" id="GO:0003677">
    <property type="term" value="F:DNA binding"/>
    <property type="evidence" value="ECO:0007669"/>
    <property type="project" value="UniProtKB-KW"/>
</dbReference>
<dbReference type="PANTHER" id="PTHR34580:SF3">
    <property type="entry name" value="PROTEIN PAFB"/>
    <property type="match status" value="1"/>
</dbReference>
<dbReference type="PROSITE" id="PS52050">
    <property type="entry name" value="WYL"/>
    <property type="match status" value="1"/>
</dbReference>
<dbReference type="EMBL" id="LJGU01000097">
    <property type="protein sequence ID" value="OEV05460.1"/>
    <property type="molecule type" value="Genomic_DNA"/>
</dbReference>
<organism evidence="6 7">
    <name type="scientific">Streptomyces oceani</name>
    <dbReference type="NCBI Taxonomy" id="1075402"/>
    <lineage>
        <taxon>Bacteria</taxon>
        <taxon>Bacillati</taxon>
        <taxon>Actinomycetota</taxon>
        <taxon>Actinomycetes</taxon>
        <taxon>Kitasatosporales</taxon>
        <taxon>Streptomycetaceae</taxon>
        <taxon>Streptomyces</taxon>
    </lineage>
</organism>
<keyword evidence="2" id="KW-0238">DNA-binding</keyword>
<dbReference type="PROSITE" id="PS51000">
    <property type="entry name" value="HTH_DEOR_2"/>
    <property type="match status" value="1"/>
</dbReference>
<dbReference type="InterPro" id="IPR001034">
    <property type="entry name" value="DeoR_HTH"/>
</dbReference>
<name>A0A1E7KNH3_9ACTN</name>
<dbReference type="PATRIC" id="fig|1075402.3.peg.3244"/>
<keyword evidence="7" id="KW-1185">Reference proteome</keyword>